<dbReference type="AlphaFoldDB" id="A0A415N0T4"/>
<evidence type="ECO:0000313" key="2">
    <source>
        <dbReference type="EMBL" id="RHL88496.1"/>
    </source>
</evidence>
<keyword evidence="1" id="KW-1133">Transmembrane helix</keyword>
<reference evidence="2 3" key="1">
    <citation type="submission" date="2018-08" db="EMBL/GenBank/DDBJ databases">
        <title>A genome reference for cultivated species of the human gut microbiota.</title>
        <authorList>
            <person name="Zou Y."/>
            <person name="Xue W."/>
            <person name="Luo G."/>
        </authorList>
    </citation>
    <scope>NUCLEOTIDE SEQUENCE [LARGE SCALE GENOMIC DNA]</scope>
    <source>
        <strain evidence="2 3">AF36-16BH</strain>
    </source>
</reference>
<proteinExistence type="predicted"/>
<keyword evidence="1" id="KW-0812">Transmembrane</keyword>
<dbReference type="EMBL" id="QRPE01000028">
    <property type="protein sequence ID" value="RHL88496.1"/>
    <property type="molecule type" value="Genomic_DNA"/>
</dbReference>
<protein>
    <submittedName>
        <fullName evidence="2">Uncharacterized protein</fullName>
    </submittedName>
</protein>
<keyword evidence="1" id="KW-0472">Membrane</keyword>
<sequence>MKQCKAIKTILCNQDLYNENILRLKVDISDMTLDEAHKIVNKMSQAKKDALNDILLGKIQPLPRYDFENSGKVVEQAMKELLFLFLFFIIVVALIGGHTFIGAGIFLCWLVYLLTYTDFIIPKWIKVEILHFIRKKGFKAPTKEK</sequence>
<accession>A0A415N0T4</accession>
<name>A0A415N0T4_9BACE</name>
<organism evidence="2 3">
    <name type="scientific">Bacteroides intestinalis</name>
    <dbReference type="NCBI Taxonomy" id="329854"/>
    <lineage>
        <taxon>Bacteria</taxon>
        <taxon>Pseudomonadati</taxon>
        <taxon>Bacteroidota</taxon>
        <taxon>Bacteroidia</taxon>
        <taxon>Bacteroidales</taxon>
        <taxon>Bacteroidaceae</taxon>
        <taxon>Bacteroides</taxon>
    </lineage>
</organism>
<comment type="caution">
    <text evidence="2">The sequence shown here is derived from an EMBL/GenBank/DDBJ whole genome shotgun (WGS) entry which is preliminary data.</text>
</comment>
<feature type="transmembrane region" description="Helical" evidence="1">
    <location>
        <begin position="81"/>
        <end position="114"/>
    </location>
</feature>
<evidence type="ECO:0000256" key="1">
    <source>
        <dbReference type="SAM" id="Phobius"/>
    </source>
</evidence>
<gene>
    <name evidence="2" type="ORF">DWZ95_18830</name>
</gene>
<evidence type="ECO:0000313" key="3">
    <source>
        <dbReference type="Proteomes" id="UP000285013"/>
    </source>
</evidence>
<dbReference type="Proteomes" id="UP000285013">
    <property type="component" value="Unassembled WGS sequence"/>
</dbReference>